<evidence type="ECO:0008006" key="4">
    <source>
        <dbReference type="Google" id="ProtNLM"/>
    </source>
</evidence>
<accession>A0A517YAL2</accession>
<organism evidence="2 3">
    <name type="scientific">Anatilimnocola aggregata</name>
    <dbReference type="NCBI Taxonomy" id="2528021"/>
    <lineage>
        <taxon>Bacteria</taxon>
        <taxon>Pseudomonadati</taxon>
        <taxon>Planctomycetota</taxon>
        <taxon>Planctomycetia</taxon>
        <taxon>Pirellulales</taxon>
        <taxon>Pirellulaceae</taxon>
        <taxon>Anatilimnocola</taxon>
    </lineage>
</organism>
<dbReference type="Proteomes" id="UP000315017">
    <property type="component" value="Chromosome"/>
</dbReference>
<sequence length="251" mass="27041" precursor="true">MNRVVALVVIGLLSLATSALAADAKAATAEQLAAQKDQLSKVQKLVGSWKGVGQPQRGSTKNSWIEQADWAWRFSPERTTLFTRTDKSKYFAKLELVAGEQADSYTLLATPIAGTEVVTYQGKLDADGRLALEQSAAPAGLPQRISLRFVADGKRLLVLYEGKTQFSDQLVRLAEVGLTRAGSGFGQGAQGPECIVTGGAGLIAVEFDGQKYFVCCTGCRDYFNADPAKALAEYKERKAEEKKAREEGKKG</sequence>
<dbReference type="EMBL" id="CP036274">
    <property type="protein sequence ID" value="QDU27268.1"/>
    <property type="molecule type" value="Genomic_DNA"/>
</dbReference>
<gene>
    <name evidence="2" type="ORF">ETAA8_23550</name>
</gene>
<feature type="signal peptide" evidence="1">
    <location>
        <begin position="1"/>
        <end position="21"/>
    </location>
</feature>
<reference evidence="2 3" key="1">
    <citation type="submission" date="2019-02" db="EMBL/GenBank/DDBJ databases">
        <title>Deep-cultivation of Planctomycetes and their phenomic and genomic characterization uncovers novel biology.</title>
        <authorList>
            <person name="Wiegand S."/>
            <person name="Jogler M."/>
            <person name="Boedeker C."/>
            <person name="Pinto D."/>
            <person name="Vollmers J."/>
            <person name="Rivas-Marin E."/>
            <person name="Kohn T."/>
            <person name="Peeters S.H."/>
            <person name="Heuer A."/>
            <person name="Rast P."/>
            <person name="Oberbeckmann S."/>
            <person name="Bunk B."/>
            <person name="Jeske O."/>
            <person name="Meyerdierks A."/>
            <person name="Storesund J.E."/>
            <person name="Kallscheuer N."/>
            <person name="Luecker S."/>
            <person name="Lage O.M."/>
            <person name="Pohl T."/>
            <person name="Merkel B.J."/>
            <person name="Hornburger P."/>
            <person name="Mueller R.-W."/>
            <person name="Bruemmer F."/>
            <person name="Labrenz M."/>
            <person name="Spormann A.M."/>
            <person name="Op den Camp H."/>
            <person name="Overmann J."/>
            <person name="Amann R."/>
            <person name="Jetten M.S.M."/>
            <person name="Mascher T."/>
            <person name="Medema M.H."/>
            <person name="Devos D.P."/>
            <person name="Kaster A.-K."/>
            <person name="Ovreas L."/>
            <person name="Rohde M."/>
            <person name="Galperin M.Y."/>
            <person name="Jogler C."/>
        </authorList>
    </citation>
    <scope>NUCLEOTIDE SEQUENCE [LARGE SCALE GENOMIC DNA]</scope>
    <source>
        <strain evidence="2 3">ETA_A8</strain>
    </source>
</reference>
<dbReference type="OrthoDB" id="281529at2"/>
<feature type="chain" id="PRO_5021798733" description="YHS domain-containing protein" evidence="1">
    <location>
        <begin position="22"/>
        <end position="251"/>
    </location>
</feature>
<evidence type="ECO:0000256" key="1">
    <source>
        <dbReference type="SAM" id="SignalP"/>
    </source>
</evidence>
<dbReference type="AlphaFoldDB" id="A0A517YAL2"/>
<keyword evidence="3" id="KW-1185">Reference proteome</keyword>
<evidence type="ECO:0000313" key="3">
    <source>
        <dbReference type="Proteomes" id="UP000315017"/>
    </source>
</evidence>
<proteinExistence type="predicted"/>
<dbReference type="RefSeq" id="WP_145088120.1">
    <property type="nucleotide sequence ID" value="NZ_CP036274.1"/>
</dbReference>
<dbReference type="KEGG" id="aagg:ETAA8_23550"/>
<evidence type="ECO:0000313" key="2">
    <source>
        <dbReference type="EMBL" id="QDU27268.1"/>
    </source>
</evidence>
<protein>
    <recommendedName>
        <fullName evidence="4">YHS domain-containing protein</fullName>
    </recommendedName>
</protein>
<name>A0A517YAL2_9BACT</name>
<keyword evidence="1" id="KW-0732">Signal</keyword>